<evidence type="ECO:0000313" key="14">
    <source>
        <dbReference type="Proteomes" id="UP000539175"/>
    </source>
</evidence>
<dbReference type="Proteomes" id="UP000539175">
    <property type="component" value="Unassembled WGS sequence"/>
</dbReference>
<dbReference type="Pfam" id="PF04101">
    <property type="entry name" value="Glyco_tran_28_C"/>
    <property type="match status" value="1"/>
</dbReference>
<dbReference type="HAMAP" id="MF_00033">
    <property type="entry name" value="MurG"/>
    <property type="match status" value="1"/>
</dbReference>
<evidence type="ECO:0000256" key="5">
    <source>
        <dbReference type="ARBA" id="ARBA00022960"/>
    </source>
</evidence>
<dbReference type="GO" id="GO:0005886">
    <property type="term" value="C:plasma membrane"/>
    <property type="evidence" value="ECO:0007669"/>
    <property type="project" value="UniProtKB-SubCell"/>
</dbReference>
<dbReference type="InterPro" id="IPR006009">
    <property type="entry name" value="GlcNAc_MurG"/>
</dbReference>
<keyword evidence="5 10" id="KW-0133">Cell shape</keyword>
<evidence type="ECO:0000256" key="1">
    <source>
        <dbReference type="ARBA" id="ARBA00022475"/>
    </source>
</evidence>
<feature type="binding site" evidence="10">
    <location>
        <position position="126"/>
    </location>
    <ligand>
        <name>UDP-N-acetyl-alpha-D-glucosamine</name>
        <dbReference type="ChEBI" id="CHEBI:57705"/>
    </ligand>
</feature>
<dbReference type="CDD" id="cd03785">
    <property type="entry name" value="GT28_MurG"/>
    <property type="match status" value="1"/>
</dbReference>
<evidence type="ECO:0000256" key="10">
    <source>
        <dbReference type="HAMAP-Rule" id="MF_00033"/>
    </source>
</evidence>
<dbReference type="PANTHER" id="PTHR21015:SF22">
    <property type="entry name" value="GLYCOSYLTRANSFERASE"/>
    <property type="match status" value="1"/>
</dbReference>
<dbReference type="GO" id="GO:0009252">
    <property type="term" value="P:peptidoglycan biosynthetic process"/>
    <property type="evidence" value="ECO:0007669"/>
    <property type="project" value="UniProtKB-UniRule"/>
</dbReference>
<dbReference type="EC" id="2.4.1.227" evidence="10"/>
<protein>
    <recommendedName>
        <fullName evidence="10">UDP-N-acetylglucosamine--N-acetylmuramyl-(pentapeptide) pyrophosphoryl-undecaprenol N-acetylglucosamine transferase</fullName>
        <ecNumber evidence="10">2.4.1.227</ecNumber>
    </recommendedName>
    <alternativeName>
        <fullName evidence="10">Undecaprenyl-PP-MurNAc-pentapeptide-UDPGlcNAc GlcNAc transferase</fullName>
    </alternativeName>
</protein>
<keyword evidence="2 10" id="KW-0132">Cell division</keyword>
<feature type="binding site" evidence="10">
    <location>
        <position position="193"/>
    </location>
    <ligand>
        <name>UDP-N-acetyl-alpha-D-glucosamine</name>
        <dbReference type="ChEBI" id="CHEBI:57705"/>
    </ligand>
</feature>
<dbReference type="EMBL" id="JACIIZ010000001">
    <property type="protein sequence ID" value="MBB6249837.1"/>
    <property type="molecule type" value="Genomic_DNA"/>
</dbReference>
<dbReference type="RefSeq" id="WP_184796899.1">
    <property type="nucleotide sequence ID" value="NZ_JACIIZ010000001.1"/>
</dbReference>
<keyword evidence="9 10" id="KW-0961">Cell wall biogenesis/degradation</keyword>
<keyword evidence="8 10" id="KW-0131">Cell cycle</keyword>
<feature type="domain" description="Glycosyl transferase family 28 C-terminal" evidence="12">
    <location>
        <begin position="187"/>
        <end position="352"/>
    </location>
</feature>
<keyword evidence="6 10" id="KW-0573">Peptidoglycan synthesis</keyword>
<reference evidence="13 14" key="1">
    <citation type="submission" date="2020-08" db="EMBL/GenBank/DDBJ databases">
        <title>Genomic Encyclopedia of Type Strains, Phase IV (KMG-IV): sequencing the most valuable type-strain genomes for metagenomic binning, comparative biology and taxonomic classification.</title>
        <authorList>
            <person name="Goeker M."/>
        </authorList>
    </citation>
    <scope>NUCLEOTIDE SEQUENCE [LARGE SCALE GENOMIC DNA]</scope>
    <source>
        <strain evidence="13 14">DSM 22198</strain>
    </source>
</reference>
<comment type="caution">
    <text evidence="13">The sequence shown here is derived from an EMBL/GenBank/DDBJ whole genome shotgun (WGS) entry which is preliminary data.</text>
</comment>
<dbReference type="GO" id="GO:0071555">
    <property type="term" value="P:cell wall organization"/>
    <property type="evidence" value="ECO:0007669"/>
    <property type="project" value="UniProtKB-KW"/>
</dbReference>
<comment type="subcellular location">
    <subcellularLocation>
        <location evidence="10">Cell membrane</location>
        <topology evidence="10">Peripheral membrane protein</topology>
        <orientation evidence="10">Cytoplasmic side</orientation>
    </subcellularLocation>
</comment>
<evidence type="ECO:0000256" key="8">
    <source>
        <dbReference type="ARBA" id="ARBA00023306"/>
    </source>
</evidence>
<dbReference type="GO" id="GO:0051301">
    <property type="term" value="P:cell division"/>
    <property type="evidence" value="ECO:0007669"/>
    <property type="project" value="UniProtKB-KW"/>
</dbReference>
<dbReference type="SUPFAM" id="SSF53756">
    <property type="entry name" value="UDP-Glycosyltransferase/glycogen phosphorylase"/>
    <property type="match status" value="1"/>
</dbReference>
<comment type="catalytic activity">
    <reaction evidence="10">
        <text>di-trans,octa-cis-undecaprenyl diphospho-N-acetyl-alpha-D-muramoyl-L-alanyl-D-glutamyl-meso-2,6-diaminopimeloyl-D-alanyl-D-alanine + UDP-N-acetyl-alpha-D-glucosamine = di-trans,octa-cis-undecaprenyl diphospho-[N-acetyl-alpha-D-glucosaminyl-(1-&gt;4)]-N-acetyl-alpha-D-muramoyl-L-alanyl-D-glutamyl-meso-2,6-diaminopimeloyl-D-alanyl-D-alanine + UDP + H(+)</text>
        <dbReference type="Rhea" id="RHEA:31227"/>
        <dbReference type="ChEBI" id="CHEBI:15378"/>
        <dbReference type="ChEBI" id="CHEBI:57705"/>
        <dbReference type="ChEBI" id="CHEBI:58223"/>
        <dbReference type="ChEBI" id="CHEBI:61387"/>
        <dbReference type="ChEBI" id="CHEBI:61388"/>
        <dbReference type="EC" id="2.4.1.227"/>
    </reaction>
</comment>
<dbReference type="UniPathway" id="UPA00219"/>
<evidence type="ECO:0000256" key="3">
    <source>
        <dbReference type="ARBA" id="ARBA00022676"/>
    </source>
</evidence>
<evidence type="ECO:0000256" key="2">
    <source>
        <dbReference type="ARBA" id="ARBA00022618"/>
    </source>
</evidence>
<evidence type="ECO:0000256" key="7">
    <source>
        <dbReference type="ARBA" id="ARBA00023136"/>
    </source>
</evidence>
<feature type="binding site" evidence="10">
    <location>
        <position position="294"/>
    </location>
    <ligand>
        <name>UDP-N-acetyl-alpha-D-glucosamine</name>
        <dbReference type="ChEBI" id="CHEBI:57705"/>
    </ligand>
</feature>
<dbReference type="NCBIfam" id="TIGR01133">
    <property type="entry name" value="murG"/>
    <property type="match status" value="1"/>
</dbReference>
<keyword evidence="1 10" id="KW-1003">Cell membrane</keyword>
<evidence type="ECO:0000313" key="13">
    <source>
        <dbReference type="EMBL" id="MBB6249837.1"/>
    </source>
</evidence>
<evidence type="ECO:0000256" key="9">
    <source>
        <dbReference type="ARBA" id="ARBA00023316"/>
    </source>
</evidence>
<keyword evidence="3 10" id="KW-0328">Glycosyltransferase</keyword>
<dbReference type="GO" id="GO:0005975">
    <property type="term" value="P:carbohydrate metabolic process"/>
    <property type="evidence" value="ECO:0007669"/>
    <property type="project" value="InterPro"/>
</dbReference>
<comment type="caution">
    <text evidence="10">Lacks conserved residue(s) required for the propagation of feature annotation.</text>
</comment>
<gene>
    <name evidence="10" type="primary">murG</name>
    <name evidence="13" type="ORF">FHS74_000370</name>
</gene>
<name>A0A7X0EAR6_9PROT</name>
<feature type="domain" description="Glycosyltransferase family 28 N-terminal" evidence="11">
    <location>
        <begin position="9"/>
        <end position="140"/>
    </location>
</feature>
<organism evidence="13 14">
    <name type="scientific">Nitrospirillum iridis</name>
    <dbReference type="NCBI Taxonomy" id="765888"/>
    <lineage>
        <taxon>Bacteria</taxon>
        <taxon>Pseudomonadati</taxon>
        <taxon>Pseudomonadota</taxon>
        <taxon>Alphaproteobacteria</taxon>
        <taxon>Rhodospirillales</taxon>
        <taxon>Azospirillaceae</taxon>
        <taxon>Nitrospirillum</taxon>
    </lineage>
</organism>
<proteinExistence type="inferred from homology"/>
<dbReference type="PANTHER" id="PTHR21015">
    <property type="entry name" value="UDP-N-ACETYLGLUCOSAMINE--N-ACETYLMURAMYL-(PENTAPEPTIDE) PYROPHOSPHORYL-UNDECAPRENOL N-ACETYLGLUCOSAMINE TRANSFERASE 1"/>
    <property type="match status" value="1"/>
</dbReference>
<feature type="binding site" evidence="10">
    <location>
        <position position="167"/>
    </location>
    <ligand>
        <name>UDP-N-acetyl-alpha-D-glucosamine</name>
        <dbReference type="ChEBI" id="CHEBI:57705"/>
    </ligand>
</feature>
<evidence type="ECO:0000259" key="11">
    <source>
        <dbReference type="Pfam" id="PF03033"/>
    </source>
</evidence>
<keyword evidence="14" id="KW-1185">Reference proteome</keyword>
<feature type="binding site" evidence="10">
    <location>
        <begin position="16"/>
        <end position="18"/>
    </location>
    <ligand>
        <name>UDP-N-acetyl-alpha-D-glucosamine</name>
        <dbReference type="ChEBI" id="CHEBI:57705"/>
    </ligand>
</feature>
<sequence length="371" mass="38203">MSRSAQGTIVLAAGGTGGHLFPAEALARALRARDLPVALVTDTRGQAFGEGLTDIPVHRVSAGTPGRSLISKARTVLTLLAGSMQARRILKDMKPAVVVGFGGYPSVPTVFAAQRLGIPVVLHEQNAVMGRANKLLAGGARLIATSFPAVAGLPRHVASVRTGNPVRPAILALADRPYTPPGGTLSILVTGGSQGASVFSTILPAAVARLSPEHRLRLRIKQQARPETMEQAREGYAGLGVEVELAPFFRDMAGRLDACHLAICRSGAGTVAELAVAGRPAILVPYPQAMDDHQTANAKALVDAGGAWLMPHAQFTAEALAERLAAFLEDPAPLALAAAGARSFAIPDAAERLADAVLDAASGAVPLGRAA</sequence>
<dbReference type="InterPro" id="IPR004276">
    <property type="entry name" value="GlycoTrans_28_N"/>
</dbReference>
<evidence type="ECO:0000256" key="4">
    <source>
        <dbReference type="ARBA" id="ARBA00022679"/>
    </source>
</evidence>
<evidence type="ECO:0000259" key="12">
    <source>
        <dbReference type="Pfam" id="PF04101"/>
    </source>
</evidence>
<comment type="pathway">
    <text evidence="10">Cell wall biogenesis; peptidoglycan biosynthesis.</text>
</comment>
<evidence type="ECO:0000256" key="6">
    <source>
        <dbReference type="ARBA" id="ARBA00022984"/>
    </source>
</evidence>
<dbReference type="InterPro" id="IPR007235">
    <property type="entry name" value="Glyco_trans_28_C"/>
</dbReference>
<dbReference type="Pfam" id="PF03033">
    <property type="entry name" value="Glyco_transf_28"/>
    <property type="match status" value="1"/>
</dbReference>
<dbReference type="Gene3D" id="3.40.50.2000">
    <property type="entry name" value="Glycogen Phosphorylase B"/>
    <property type="match status" value="2"/>
</dbReference>
<accession>A0A7X0EAR6</accession>
<keyword evidence="7 10" id="KW-0472">Membrane</keyword>
<comment type="similarity">
    <text evidence="10">Belongs to the glycosyltransferase 28 family. MurG subfamily.</text>
</comment>
<dbReference type="GO" id="GO:0008360">
    <property type="term" value="P:regulation of cell shape"/>
    <property type="evidence" value="ECO:0007669"/>
    <property type="project" value="UniProtKB-KW"/>
</dbReference>
<dbReference type="AlphaFoldDB" id="A0A7X0EAR6"/>
<dbReference type="GO" id="GO:0050511">
    <property type="term" value="F:undecaprenyldiphospho-muramoylpentapeptide beta-N-acetylglucosaminyltransferase activity"/>
    <property type="evidence" value="ECO:0007669"/>
    <property type="project" value="UniProtKB-UniRule"/>
</dbReference>
<comment type="function">
    <text evidence="10">Cell wall formation. Catalyzes the transfer of a GlcNAc subunit on undecaprenyl-pyrophosphoryl-MurNAc-pentapeptide (lipid intermediate I) to form undecaprenyl-pyrophosphoryl-MurNAc-(pentapeptide)GlcNAc (lipid intermediate II).</text>
</comment>
<keyword evidence="4 10" id="KW-0808">Transferase</keyword>